<feature type="domain" description="SUN" evidence="5">
    <location>
        <begin position="1"/>
        <end position="183"/>
    </location>
</feature>
<keyword evidence="3" id="KW-1133">Transmembrane helix</keyword>
<reference evidence="6" key="2">
    <citation type="submission" date="2025-09" db="UniProtKB">
        <authorList>
            <consortium name="Ensembl"/>
        </authorList>
    </citation>
    <scope>IDENTIFICATION</scope>
</reference>
<dbReference type="Ensembl" id="ENSNMLT00000038492.1">
    <property type="protein sequence ID" value="ENSNMLP00000034551.1"/>
    <property type="gene ID" value="ENSNMLG00000021502.1"/>
</dbReference>
<dbReference type="AlphaFoldDB" id="A0A8C6UD38"/>
<dbReference type="Pfam" id="PF07738">
    <property type="entry name" value="Sad1_UNC"/>
    <property type="match status" value="1"/>
</dbReference>
<sequence length="184" mass="20651">MLNEDKILNNEKKILNEEQPILNEDKKILNEDQPILNEDKKILNEDQPILQGTIDAWKFFVVGKKESIYFNLPQPKVTTHLTLAHIAKVKSASGAIATAPRDFSLYVSTTCSMSLVQHHGMKDGKEHLLGRFTYDAGGTAVHQTFTVHGQEAYGTLRLAMESNWGDPPLVLVLRRPESEKVFPG</sequence>
<evidence type="ECO:0000313" key="6">
    <source>
        <dbReference type="Ensembl" id="ENSNMLP00000034551.1"/>
    </source>
</evidence>
<dbReference type="PANTHER" id="PTHR12911">
    <property type="entry name" value="SAD1/UNC-84-LIKE PROTEIN-RELATED"/>
    <property type="match status" value="1"/>
</dbReference>
<dbReference type="PROSITE" id="PS51469">
    <property type="entry name" value="SUN"/>
    <property type="match status" value="1"/>
</dbReference>
<keyword evidence="7" id="KW-1185">Reference proteome</keyword>
<dbReference type="Proteomes" id="UP000694523">
    <property type="component" value="Unplaced"/>
</dbReference>
<evidence type="ECO:0000259" key="5">
    <source>
        <dbReference type="PROSITE" id="PS51469"/>
    </source>
</evidence>
<reference evidence="6" key="1">
    <citation type="submission" date="2025-08" db="UniProtKB">
        <authorList>
            <consortium name="Ensembl"/>
        </authorList>
    </citation>
    <scope>IDENTIFICATION</scope>
</reference>
<keyword evidence="2" id="KW-0812">Transmembrane</keyword>
<organism evidence="6 7">
    <name type="scientific">Neogobius melanostomus</name>
    <name type="common">round goby</name>
    <dbReference type="NCBI Taxonomy" id="47308"/>
    <lineage>
        <taxon>Eukaryota</taxon>
        <taxon>Metazoa</taxon>
        <taxon>Chordata</taxon>
        <taxon>Craniata</taxon>
        <taxon>Vertebrata</taxon>
        <taxon>Euteleostomi</taxon>
        <taxon>Actinopterygii</taxon>
        <taxon>Neopterygii</taxon>
        <taxon>Teleostei</taxon>
        <taxon>Neoteleostei</taxon>
        <taxon>Acanthomorphata</taxon>
        <taxon>Gobiaria</taxon>
        <taxon>Gobiiformes</taxon>
        <taxon>Gobioidei</taxon>
        <taxon>Gobiidae</taxon>
        <taxon>Benthophilinae</taxon>
        <taxon>Neogobiini</taxon>
        <taxon>Neogobius</taxon>
    </lineage>
</organism>
<protein>
    <recommendedName>
        <fullName evidence="5">SUN domain-containing protein</fullName>
    </recommendedName>
</protein>
<dbReference type="GO" id="GO:0005637">
    <property type="term" value="C:nuclear inner membrane"/>
    <property type="evidence" value="ECO:0007669"/>
    <property type="project" value="UniProtKB-SubCell"/>
</dbReference>
<evidence type="ECO:0000313" key="7">
    <source>
        <dbReference type="Proteomes" id="UP000694523"/>
    </source>
</evidence>
<accession>A0A8C6UD38</accession>
<comment type="subcellular location">
    <subcellularLocation>
        <location evidence="1">Nucleus inner membrane</location>
    </subcellularLocation>
</comment>
<evidence type="ECO:0000256" key="2">
    <source>
        <dbReference type="ARBA" id="ARBA00022692"/>
    </source>
</evidence>
<dbReference type="InterPro" id="IPR012919">
    <property type="entry name" value="SUN_dom"/>
</dbReference>
<dbReference type="Gene3D" id="2.60.120.260">
    <property type="entry name" value="Galactose-binding domain-like"/>
    <property type="match status" value="1"/>
</dbReference>
<proteinExistence type="predicted"/>
<dbReference type="PANTHER" id="PTHR12911:SF8">
    <property type="entry name" value="KLAROID PROTEIN-RELATED"/>
    <property type="match status" value="1"/>
</dbReference>
<evidence type="ECO:0000256" key="3">
    <source>
        <dbReference type="ARBA" id="ARBA00022989"/>
    </source>
</evidence>
<dbReference type="InterPro" id="IPR045119">
    <property type="entry name" value="SUN1-5"/>
</dbReference>
<evidence type="ECO:0000256" key="1">
    <source>
        <dbReference type="ARBA" id="ARBA00004540"/>
    </source>
</evidence>
<evidence type="ECO:0000256" key="4">
    <source>
        <dbReference type="ARBA" id="ARBA00023136"/>
    </source>
</evidence>
<name>A0A8C6UD38_9GOBI</name>
<keyword evidence="4" id="KW-0472">Membrane</keyword>
<dbReference type="GO" id="GO:0043495">
    <property type="term" value="F:protein-membrane adaptor activity"/>
    <property type="evidence" value="ECO:0007669"/>
    <property type="project" value="TreeGrafter"/>
</dbReference>